<dbReference type="AlphaFoldDB" id="A0A8H5G333"/>
<dbReference type="Proteomes" id="UP000559256">
    <property type="component" value="Unassembled WGS sequence"/>
</dbReference>
<evidence type="ECO:0000313" key="1">
    <source>
        <dbReference type="EMBL" id="KAF5357477.1"/>
    </source>
</evidence>
<protein>
    <submittedName>
        <fullName evidence="1">Uncharacterized protein</fullName>
    </submittedName>
</protein>
<gene>
    <name evidence="1" type="ORF">D9758_012526</name>
</gene>
<reference evidence="1 2" key="1">
    <citation type="journal article" date="2020" name="ISME J.">
        <title>Uncovering the hidden diversity of litter-decomposition mechanisms in mushroom-forming fungi.</title>
        <authorList>
            <person name="Floudas D."/>
            <person name="Bentzer J."/>
            <person name="Ahren D."/>
            <person name="Johansson T."/>
            <person name="Persson P."/>
            <person name="Tunlid A."/>
        </authorList>
    </citation>
    <scope>NUCLEOTIDE SEQUENCE [LARGE SCALE GENOMIC DNA]</scope>
    <source>
        <strain evidence="1 2">CBS 291.85</strain>
    </source>
</reference>
<comment type="caution">
    <text evidence="1">The sequence shown here is derived from an EMBL/GenBank/DDBJ whole genome shotgun (WGS) entry which is preliminary data.</text>
</comment>
<dbReference type="OrthoDB" id="2985972at2759"/>
<accession>A0A8H5G333</accession>
<name>A0A8H5G333_9AGAR</name>
<sequence length="296" mass="33705">MTNIENKLVQVATCRLENVADGLKDLLSILSLSRSQTGSGDTADPMSQAGTFNNPIDMGPTVSKEESYAFLNYIKLLEWKPTPEAENKRVFLFALLKIAHKWGCASAMRYAAKEIDSLDGIRPFDKLQLSLSYGVPQWIDRYIPYFIQTPIYKYSDNDKTLLKNSPFLYSLIAEAQIAISNERRQIAIGVPPLHEGAPSCRYYGINHKSSLCNRAWNEGWWNFSKELLRPYPFETRLEDAWSILQEFEFRGVTKACRDEALDVVEESKEFDGEKELIREVCSKVRAELPMGPLTIS</sequence>
<organism evidence="1 2">
    <name type="scientific">Tetrapyrgos nigripes</name>
    <dbReference type="NCBI Taxonomy" id="182062"/>
    <lineage>
        <taxon>Eukaryota</taxon>
        <taxon>Fungi</taxon>
        <taxon>Dikarya</taxon>
        <taxon>Basidiomycota</taxon>
        <taxon>Agaricomycotina</taxon>
        <taxon>Agaricomycetes</taxon>
        <taxon>Agaricomycetidae</taxon>
        <taxon>Agaricales</taxon>
        <taxon>Marasmiineae</taxon>
        <taxon>Marasmiaceae</taxon>
        <taxon>Tetrapyrgos</taxon>
    </lineage>
</organism>
<keyword evidence="2" id="KW-1185">Reference proteome</keyword>
<dbReference type="EMBL" id="JAACJM010000051">
    <property type="protein sequence ID" value="KAF5357477.1"/>
    <property type="molecule type" value="Genomic_DNA"/>
</dbReference>
<proteinExistence type="predicted"/>
<evidence type="ECO:0000313" key="2">
    <source>
        <dbReference type="Proteomes" id="UP000559256"/>
    </source>
</evidence>